<dbReference type="RefSeq" id="WP_211353738.1">
    <property type="nucleotide sequence ID" value="NZ_RJKL01000001.1"/>
</dbReference>
<organism evidence="1 2">
    <name type="scientific">Couchioplanes caeruleus</name>
    <dbReference type="NCBI Taxonomy" id="56438"/>
    <lineage>
        <taxon>Bacteria</taxon>
        <taxon>Bacillati</taxon>
        <taxon>Actinomycetota</taxon>
        <taxon>Actinomycetes</taxon>
        <taxon>Micromonosporales</taxon>
        <taxon>Micromonosporaceae</taxon>
        <taxon>Couchioplanes</taxon>
    </lineage>
</organism>
<dbReference type="Proteomes" id="UP000271683">
    <property type="component" value="Unassembled WGS sequence"/>
</dbReference>
<proteinExistence type="predicted"/>
<protein>
    <submittedName>
        <fullName evidence="1">Uncharacterized protein</fullName>
    </submittedName>
</protein>
<name>A0A3N1GCW3_9ACTN</name>
<gene>
    <name evidence="1" type="ORF">EDD30_0703</name>
</gene>
<accession>A0A3N1GCW3</accession>
<evidence type="ECO:0000313" key="1">
    <source>
        <dbReference type="EMBL" id="ROP28001.1"/>
    </source>
</evidence>
<dbReference type="AlphaFoldDB" id="A0A3N1GCW3"/>
<reference evidence="1 2" key="1">
    <citation type="submission" date="2018-11" db="EMBL/GenBank/DDBJ databases">
        <title>Sequencing the genomes of 1000 actinobacteria strains.</title>
        <authorList>
            <person name="Klenk H.-P."/>
        </authorList>
    </citation>
    <scope>NUCLEOTIDE SEQUENCE [LARGE SCALE GENOMIC DNA]</scope>
    <source>
        <strain evidence="1 2">DSM 43634</strain>
    </source>
</reference>
<evidence type="ECO:0000313" key="2">
    <source>
        <dbReference type="Proteomes" id="UP000271683"/>
    </source>
</evidence>
<dbReference type="EMBL" id="RJKL01000001">
    <property type="protein sequence ID" value="ROP28001.1"/>
    <property type="molecule type" value="Genomic_DNA"/>
</dbReference>
<sequence length="48" mass="5089">MLAPDEVLNAVTADYNTGLAGVVAFLLRLEFGGDRMWLPASYTAVGSD</sequence>
<comment type="caution">
    <text evidence="1">The sequence shown here is derived from an EMBL/GenBank/DDBJ whole genome shotgun (WGS) entry which is preliminary data.</text>
</comment>